<evidence type="ECO:0000313" key="9">
    <source>
        <dbReference type="Proteomes" id="UP000761534"/>
    </source>
</evidence>
<dbReference type="PANTHER" id="PTHR11122">
    <property type="entry name" value="APOSPORY-ASSOCIATED PROTEIN C-RELATED"/>
    <property type="match status" value="1"/>
</dbReference>
<dbReference type="EMBL" id="SWFS01000055">
    <property type="protein sequence ID" value="KAA8917197.1"/>
    <property type="molecule type" value="Genomic_DNA"/>
</dbReference>
<protein>
    <recommendedName>
        <fullName evidence="3 5">Glucose-6-phosphate 1-epimerase</fullName>
        <ecNumber evidence="3 5">5.1.3.15</ecNumber>
    </recommendedName>
</protein>
<feature type="active site" evidence="6">
    <location>
        <position position="156"/>
    </location>
</feature>
<dbReference type="SUPFAM" id="SSF74650">
    <property type="entry name" value="Galactose mutarotase-like"/>
    <property type="match status" value="1"/>
</dbReference>
<comment type="similarity">
    <text evidence="2 5">Belongs to the glucose-6-phosphate 1-epimerase family.</text>
</comment>
<dbReference type="AlphaFoldDB" id="A0A642VBU7"/>
<dbReference type="GO" id="GO:0005737">
    <property type="term" value="C:cytoplasm"/>
    <property type="evidence" value="ECO:0007669"/>
    <property type="project" value="TreeGrafter"/>
</dbReference>
<evidence type="ECO:0000256" key="1">
    <source>
        <dbReference type="ARBA" id="ARBA00001096"/>
    </source>
</evidence>
<feature type="active site" evidence="6">
    <location>
        <position position="261"/>
    </location>
</feature>
<comment type="caution">
    <text evidence="8">The sequence shown here is derived from an EMBL/GenBank/DDBJ whole genome shotgun (WGS) entry which is preliminary data.</text>
</comment>
<comment type="catalytic activity">
    <reaction evidence="1">
        <text>alpha-D-glucose 6-phosphate = beta-D-glucose 6-phosphate</text>
        <dbReference type="Rhea" id="RHEA:16249"/>
        <dbReference type="ChEBI" id="CHEBI:58225"/>
        <dbReference type="ChEBI" id="CHEBI:58247"/>
        <dbReference type="EC" id="5.1.3.15"/>
    </reaction>
</comment>
<dbReference type="GO" id="GO:0005975">
    <property type="term" value="P:carbohydrate metabolic process"/>
    <property type="evidence" value="ECO:0007669"/>
    <property type="project" value="InterPro"/>
</dbReference>
<gene>
    <name evidence="8" type="ORF">TRICI_000648</name>
</gene>
<feature type="binding site" evidence="7">
    <location>
        <position position="79"/>
    </location>
    <ligand>
        <name>substrate</name>
    </ligand>
</feature>
<dbReference type="InterPro" id="IPR008183">
    <property type="entry name" value="Aldose_1/G6P_1-epimerase"/>
</dbReference>
<dbReference type="InterPro" id="IPR025532">
    <property type="entry name" value="G6P_1-epimerase"/>
</dbReference>
<dbReference type="Gene3D" id="2.70.98.10">
    <property type="match status" value="1"/>
</dbReference>
<dbReference type="PIRSF" id="PIRSF016020">
    <property type="entry name" value="PHexose_mutarotase"/>
    <property type="match status" value="1"/>
</dbReference>
<feature type="binding site" evidence="7">
    <location>
        <position position="56"/>
    </location>
    <ligand>
        <name>substrate</name>
    </ligand>
</feature>
<evidence type="ECO:0000256" key="7">
    <source>
        <dbReference type="PIRSR" id="PIRSR016020-2"/>
    </source>
</evidence>
<evidence type="ECO:0000256" key="6">
    <source>
        <dbReference type="PIRSR" id="PIRSR016020-1"/>
    </source>
</evidence>
<keyword evidence="4 5" id="KW-0413">Isomerase</keyword>
<dbReference type="VEuPathDB" id="FungiDB:TRICI_000648"/>
<sequence>MGIEQSASEVKLTTSGGASVRILRFGATVLSWKTTDGQEQLWLSEKAILDGSKAVRGGIPLVFPVFGKATEGPCANLPQHGFARNHEWEFLGQVNESPLTVQFGLGPENLSAAAKEQWGYDFTLIYTITLEDDKLTTALTVENTDKKPFDFNVLYHTYFRIPDISSVHVEGLSGAAVVDKVSKSNYSAEETNVTVAGEVDRVYQDVNPSPVKIVSNGKPKLSLENRKNLPDMVVWNPWTEKAEGLADFYPKDGFKQMICAETGAVGKWVPIQPGEKWESSQTLEAHL</sequence>
<dbReference type="GO" id="GO:0030246">
    <property type="term" value="F:carbohydrate binding"/>
    <property type="evidence" value="ECO:0007669"/>
    <property type="project" value="UniProtKB-UniRule"/>
</dbReference>
<evidence type="ECO:0000256" key="3">
    <source>
        <dbReference type="ARBA" id="ARBA00012083"/>
    </source>
</evidence>
<dbReference type="Pfam" id="PF01263">
    <property type="entry name" value="Aldose_epim"/>
    <property type="match status" value="1"/>
</dbReference>
<evidence type="ECO:0000256" key="4">
    <source>
        <dbReference type="ARBA" id="ARBA00023235"/>
    </source>
</evidence>
<dbReference type="EC" id="5.1.3.15" evidence="3 5"/>
<dbReference type="OrthoDB" id="1659429at2759"/>
<comment type="function">
    <text evidence="5">Catalyzes the interconversion between the alpha and beta anomers from at least three hexose 6-phosphate sugars (Glc6P, Gal6P, and Man6P).</text>
</comment>
<keyword evidence="9" id="KW-1185">Reference proteome</keyword>
<dbReference type="PANTHER" id="PTHR11122:SF13">
    <property type="entry name" value="GLUCOSE-6-PHOSPHATE 1-EPIMERASE"/>
    <property type="match status" value="1"/>
</dbReference>
<accession>A0A642VBU7</accession>
<reference evidence="8" key="1">
    <citation type="journal article" date="2019" name="G3 (Bethesda)">
        <title>Genome Assemblies of Two Rare Opportunistic Yeast Pathogens: Diutina rugosa (syn. Candida rugosa) and Trichomonascus ciferrii (syn. Candida ciferrii).</title>
        <authorList>
            <person name="Mixao V."/>
            <person name="Saus E."/>
            <person name="Hansen A.P."/>
            <person name="Lass-Florl C."/>
            <person name="Gabaldon T."/>
        </authorList>
    </citation>
    <scope>NUCLEOTIDE SEQUENCE</scope>
    <source>
        <strain evidence="8">CBS 4856</strain>
    </source>
</reference>
<evidence type="ECO:0000256" key="5">
    <source>
        <dbReference type="PIRNR" id="PIRNR016020"/>
    </source>
</evidence>
<evidence type="ECO:0000313" key="8">
    <source>
        <dbReference type="EMBL" id="KAA8917197.1"/>
    </source>
</evidence>
<dbReference type="InterPro" id="IPR011013">
    <property type="entry name" value="Gal_mutarotase_sf_dom"/>
</dbReference>
<organism evidence="8 9">
    <name type="scientific">Trichomonascus ciferrii</name>
    <dbReference type="NCBI Taxonomy" id="44093"/>
    <lineage>
        <taxon>Eukaryota</taxon>
        <taxon>Fungi</taxon>
        <taxon>Dikarya</taxon>
        <taxon>Ascomycota</taxon>
        <taxon>Saccharomycotina</taxon>
        <taxon>Dipodascomycetes</taxon>
        <taxon>Dipodascales</taxon>
        <taxon>Trichomonascaceae</taxon>
        <taxon>Trichomonascus</taxon>
        <taxon>Trichomonascus ciferrii complex</taxon>
    </lineage>
</organism>
<dbReference type="Proteomes" id="UP000761534">
    <property type="component" value="Unassembled WGS sequence"/>
</dbReference>
<evidence type="ECO:0000256" key="2">
    <source>
        <dbReference type="ARBA" id="ARBA00005866"/>
    </source>
</evidence>
<dbReference type="InterPro" id="IPR014718">
    <property type="entry name" value="GH-type_carb-bd"/>
</dbReference>
<feature type="binding site" evidence="7">
    <location>
        <position position="84"/>
    </location>
    <ligand>
        <name>substrate</name>
    </ligand>
</feature>
<dbReference type="CDD" id="cd09020">
    <property type="entry name" value="D-hex-6-P-epi_like"/>
    <property type="match status" value="1"/>
</dbReference>
<name>A0A642VBU7_9ASCO</name>
<dbReference type="GO" id="GO:0047938">
    <property type="term" value="F:glucose-6-phosphate 1-epimerase activity"/>
    <property type="evidence" value="ECO:0007669"/>
    <property type="project" value="UniProtKB-UniRule"/>
</dbReference>
<proteinExistence type="inferred from homology"/>